<gene>
    <name evidence="9" type="ORF">J2X04_002755</name>
</gene>
<evidence type="ECO:0000313" key="10">
    <source>
        <dbReference type="Proteomes" id="UP001267878"/>
    </source>
</evidence>
<sequence length="473" mass="50499">MNHVNRTTFSALALGIAGVLAMGQAQASGFQLRETSVKNLGRGQAGVTTARDDASVVSNNPAAMVNLDKNTVQADVTVIDVSFGFDGGGTSGAGTPLTGGDGGDPGEPTAVPNLAAVFPMHGALEGLTFGASVGAPFGLKTEYDRDWVGRYNAVKSDLKTVDFTLSAALKVHDRFSVGLGFIYERADVTLSNAVDFGTIMAGTGLPPAAGGVPQGFDGFAEVSGDDTGFGWVAGMQWQPTDQLSIGYSHRSEIDTELEGDVEFTTPAQFQAAQSVYRATAAAFARLPANDPRRALIPQLLVLGNGFVNSKISAPLTTPSEDTISVQYDFSDSIRVMADAQFTDWSSLRSINIDYVNPFQPNTVEDFSWKDTEMYALGAEWDLSDAFTLRGGVTMDETPTHIETRTPRLPDNDRMLYSIGFTWHVSDAFSVDAAYQRIEIDTSDVDIRSSSNSHLVGSFDGYANLFGVSAQYQF</sequence>
<name>A0ABU1VSB0_9GAMM</name>
<keyword evidence="7" id="KW-0998">Cell outer membrane</keyword>
<dbReference type="InterPro" id="IPR005017">
    <property type="entry name" value="OMPP1/FadL/TodX"/>
</dbReference>
<keyword evidence="6" id="KW-0472">Membrane</keyword>
<evidence type="ECO:0000256" key="5">
    <source>
        <dbReference type="ARBA" id="ARBA00022729"/>
    </source>
</evidence>
<comment type="similarity">
    <text evidence="2">Belongs to the OmpP1/FadL family.</text>
</comment>
<comment type="subcellular location">
    <subcellularLocation>
        <location evidence="1">Cell outer membrane</location>
        <topology evidence="1">Multi-pass membrane protein</topology>
    </subcellularLocation>
</comment>
<evidence type="ECO:0000256" key="7">
    <source>
        <dbReference type="ARBA" id="ARBA00023237"/>
    </source>
</evidence>
<evidence type="ECO:0000256" key="8">
    <source>
        <dbReference type="SAM" id="SignalP"/>
    </source>
</evidence>
<keyword evidence="3" id="KW-1134">Transmembrane beta strand</keyword>
<dbReference type="PANTHER" id="PTHR35093:SF3">
    <property type="entry name" value="LONG-CHAIN FATTY ACID TRANSPORT PROTEIN"/>
    <property type="match status" value="1"/>
</dbReference>
<comment type="caution">
    <text evidence="9">The sequence shown here is derived from an EMBL/GenBank/DDBJ whole genome shotgun (WGS) entry which is preliminary data.</text>
</comment>
<evidence type="ECO:0000313" key="9">
    <source>
        <dbReference type="EMBL" id="MDR7100374.1"/>
    </source>
</evidence>
<keyword evidence="10" id="KW-1185">Reference proteome</keyword>
<protein>
    <submittedName>
        <fullName evidence="9">Long-chain fatty acid transport protein</fullName>
    </submittedName>
</protein>
<evidence type="ECO:0000256" key="2">
    <source>
        <dbReference type="ARBA" id="ARBA00008163"/>
    </source>
</evidence>
<dbReference type="Pfam" id="PF03349">
    <property type="entry name" value="Toluene_X"/>
    <property type="match status" value="1"/>
</dbReference>
<evidence type="ECO:0000256" key="3">
    <source>
        <dbReference type="ARBA" id="ARBA00022452"/>
    </source>
</evidence>
<dbReference type="PANTHER" id="PTHR35093">
    <property type="entry name" value="OUTER MEMBRANE PROTEIN NMB0088-RELATED"/>
    <property type="match status" value="1"/>
</dbReference>
<reference evidence="9 10" key="1">
    <citation type="submission" date="2023-07" db="EMBL/GenBank/DDBJ databases">
        <title>Sorghum-associated microbial communities from plants grown in Nebraska, USA.</title>
        <authorList>
            <person name="Schachtman D."/>
        </authorList>
    </citation>
    <scope>NUCLEOTIDE SEQUENCE [LARGE SCALE GENOMIC DNA]</scope>
    <source>
        <strain evidence="9 10">BE187</strain>
    </source>
</reference>
<feature type="chain" id="PRO_5047454481" evidence="8">
    <location>
        <begin position="28"/>
        <end position="473"/>
    </location>
</feature>
<evidence type="ECO:0000256" key="1">
    <source>
        <dbReference type="ARBA" id="ARBA00004571"/>
    </source>
</evidence>
<keyword evidence="4" id="KW-0812">Transmembrane</keyword>
<proteinExistence type="inferred from homology"/>
<evidence type="ECO:0000256" key="4">
    <source>
        <dbReference type="ARBA" id="ARBA00022692"/>
    </source>
</evidence>
<dbReference type="EMBL" id="JAVDVW010000002">
    <property type="protein sequence ID" value="MDR7100374.1"/>
    <property type="molecule type" value="Genomic_DNA"/>
</dbReference>
<dbReference type="SUPFAM" id="SSF56935">
    <property type="entry name" value="Porins"/>
    <property type="match status" value="1"/>
</dbReference>
<feature type="signal peptide" evidence="8">
    <location>
        <begin position="1"/>
        <end position="27"/>
    </location>
</feature>
<evidence type="ECO:0000256" key="6">
    <source>
        <dbReference type="ARBA" id="ARBA00023136"/>
    </source>
</evidence>
<keyword evidence="5 8" id="KW-0732">Signal</keyword>
<dbReference type="Gene3D" id="2.40.160.60">
    <property type="entry name" value="Outer membrane protein transport protein (OMPP1/FadL/TodX)"/>
    <property type="match status" value="1"/>
</dbReference>
<accession>A0ABU1VSB0</accession>
<dbReference type="Proteomes" id="UP001267878">
    <property type="component" value="Unassembled WGS sequence"/>
</dbReference>
<organism evidence="9 10">
    <name type="scientific">Agrilutibacter niabensis</name>
    <dbReference type="NCBI Taxonomy" id="380628"/>
    <lineage>
        <taxon>Bacteria</taxon>
        <taxon>Pseudomonadati</taxon>
        <taxon>Pseudomonadota</taxon>
        <taxon>Gammaproteobacteria</taxon>
        <taxon>Lysobacterales</taxon>
        <taxon>Lysobacteraceae</taxon>
        <taxon>Agrilutibacter</taxon>
    </lineage>
</organism>
<dbReference type="RefSeq" id="WP_310055094.1">
    <property type="nucleotide sequence ID" value="NZ_JAVDVW010000002.1"/>
</dbReference>